<evidence type="ECO:0000313" key="7">
    <source>
        <dbReference type="Proteomes" id="UP001500902"/>
    </source>
</evidence>
<dbReference type="SUPFAM" id="SSF51735">
    <property type="entry name" value="NAD(P)-binding Rossmann-fold domains"/>
    <property type="match status" value="1"/>
</dbReference>
<sequence length="425" mass="44450">MSIMVPSKTPALITPGRQALDSALHHLDQAAGQLGLDDGLRTMLATPRRSLTVSVPVRREDGTLDVVQGFRVQHNVSRGPAKGGLRFHPATDIHEVTALAMWMTWKCALVGIPYGGAKGGVAVDPTGLTTRELERLTRRYVNEILPLIGPEKDIPAPDVGTDEQTMAWIMDTYSVSAGYSVPGVVTGKPLTLGGSRGRAGATARGVQITTLAALGRSPEGVTVAVQGFGKVGAPTAQYLSDAGCKVVAVSDATGAVHNSGGLDLARLRAWVAEYGGVLGFPQADAMSHDDLFELDVDVLVPAALEGAITEANAPRIRARLIVEGANGPTTPEADEILAAGGTTVVPDILANAGGVVVSYLEWVQNLQSWSWSAGEVELKLRDLMLGAFSEVTSAAADRGLTLRQAAHVIGVGRVAEAHQTRGLYP</sequence>
<keyword evidence="2 3" id="KW-0560">Oxidoreductase</keyword>
<dbReference type="EMBL" id="BAAAZP010000187">
    <property type="protein sequence ID" value="GAA3706186.1"/>
    <property type="molecule type" value="Genomic_DNA"/>
</dbReference>
<dbReference type="PRINTS" id="PR00082">
    <property type="entry name" value="GLFDHDRGNASE"/>
</dbReference>
<feature type="domain" description="Glutamate/phenylalanine/leucine/valine/L-tryptophan dehydrogenase C-terminal" evidence="5">
    <location>
        <begin position="195"/>
        <end position="422"/>
    </location>
</feature>
<dbReference type="InterPro" id="IPR006097">
    <property type="entry name" value="Glu/Leu/Phe/Val/Trp_DH_dimer"/>
</dbReference>
<dbReference type="InterPro" id="IPR014362">
    <property type="entry name" value="Glu_DH"/>
</dbReference>
<dbReference type="Gene3D" id="3.40.50.10860">
    <property type="entry name" value="Leucine Dehydrogenase, chain A, domain 1"/>
    <property type="match status" value="1"/>
</dbReference>
<dbReference type="SUPFAM" id="SSF53223">
    <property type="entry name" value="Aminoacid dehydrogenase-like, N-terminal domain"/>
    <property type="match status" value="1"/>
</dbReference>
<dbReference type="Pfam" id="PF00208">
    <property type="entry name" value="ELFV_dehydrog"/>
    <property type="match status" value="1"/>
</dbReference>
<name>A0ABP7DL21_9ACTN</name>
<dbReference type="PIRSF" id="PIRSF000185">
    <property type="entry name" value="Glu_DH"/>
    <property type="match status" value="1"/>
</dbReference>
<evidence type="ECO:0000256" key="2">
    <source>
        <dbReference type="ARBA" id="ARBA00023002"/>
    </source>
</evidence>
<comment type="caution">
    <text evidence="6">The sequence shown here is derived from an EMBL/GenBank/DDBJ whole genome shotgun (WGS) entry which is preliminary data.</text>
</comment>
<dbReference type="InterPro" id="IPR006095">
    <property type="entry name" value="Glu/Leu/Phe/Val/Trp_DH"/>
</dbReference>
<dbReference type="PROSITE" id="PS00074">
    <property type="entry name" value="GLFV_DEHYDROGENASE"/>
    <property type="match status" value="1"/>
</dbReference>
<dbReference type="Gene3D" id="3.40.50.720">
    <property type="entry name" value="NAD(P)-binding Rossmann-like Domain"/>
    <property type="match status" value="1"/>
</dbReference>
<proteinExistence type="inferred from homology"/>
<accession>A0ABP7DL21</accession>
<evidence type="ECO:0000256" key="1">
    <source>
        <dbReference type="ARBA" id="ARBA00006382"/>
    </source>
</evidence>
<dbReference type="Pfam" id="PF02812">
    <property type="entry name" value="ELFV_dehydrog_N"/>
    <property type="match status" value="1"/>
</dbReference>
<dbReference type="RefSeq" id="WP_344892007.1">
    <property type="nucleotide sequence ID" value="NZ_BAAAZP010000187.1"/>
</dbReference>
<dbReference type="PANTHER" id="PTHR11606">
    <property type="entry name" value="GLUTAMATE DEHYDROGENASE"/>
    <property type="match status" value="1"/>
</dbReference>
<dbReference type="InterPro" id="IPR033922">
    <property type="entry name" value="NAD_bind_Glu_DH"/>
</dbReference>
<dbReference type="PANTHER" id="PTHR11606:SF13">
    <property type="entry name" value="GLUTAMATE DEHYDROGENASE 1, MITOCHONDRIAL"/>
    <property type="match status" value="1"/>
</dbReference>
<evidence type="ECO:0000313" key="6">
    <source>
        <dbReference type="EMBL" id="GAA3706186.1"/>
    </source>
</evidence>
<keyword evidence="7" id="KW-1185">Reference proteome</keyword>
<evidence type="ECO:0000256" key="3">
    <source>
        <dbReference type="PIRNR" id="PIRNR000185"/>
    </source>
</evidence>
<comment type="similarity">
    <text evidence="1 3 4">Belongs to the Glu/Leu/Phe/Val dehydrogenases family.</text>
</comment>
<dbReference type="CDD" id="cd01076">
    <property type="entry name" value="NAD_bind_1_Glu_DH"/>
    <property type="match status" value="1"/>
</dbReference>
<evidence type="ECO:0000259" key="5">
    <source>
        <dbReference type="SMART" id="SM00839"/>
    </source>
</evidence>
<dbReference type="InterPro" id="IPR046346">
    <property type="entry name" value="Aminoacid_DH-like_N_sf"/>
</dbReference>
<gene>
    <name evidence="6" type="ORF">GCM10022224_084600</name>
</gene>
<evidence type="ECO:0000256" key="4">
    <source>
        <dbReference type="RuleBase" id="RU004417"/>
    </source>
</evidence>
<dbReference type="Proteomes" id="UP001500902">
    <property type="component" value="Unassembled WGS sequence"/>
</dbReference>
<reference evidence="7" key="1">
    <citation type="journal article" date="2019" name="Int. J. Syst. Evol. Microbiol.">
        <title>The Global Catalogue of Microorganisms (GCM) 10K type strain sequencing project: providing services to taxonomists for standard genome sequencing and annotation.</title>
        <authorList>
            <consortium name="The Broad Institute Genomics Platform"/>
            <consortium name="The Broad Institute Genome Sequencing Center for Infectious Disease"/>
            <person name="Wu L."/>
            <person name="Ma J."/>
        </authorList>
    </citation>
    <scope>NUCLEOTIDE SEQUENCE [LARGE SCALE GENOMIC DNA]</scope>
    <source>
        <strain evidence="7">JCM 16904</strain>
    </source>
</reference>
<dbReference type="InterPro" id="IPR033524">
    <property type="entry name" value="Glu/Leu/Phe/Val_DH_AS"/>
</dbReference>
<protein>
    <recommendedName>
        <fullName evidence="3">Glutamate dehydrogenase</fullName>
    </recommendedName>
</protein>
<dbReference type="InterPro" id="IPR036291">
    <property type="entry name" value="NAD(P)-bd_dom_sf"/>
</dbReference>
<organism evidence="6 7">
    <name type="scientific">Nonomuraea antimicrobica</name>
    <dbReference type="NCBI Taxonomy" id="561173"/>
    <lineage>
        <taxon>Bacteria</taxon>
        <taxon>Bacillati</taxon>
        <taxon>Actinomycetota</taxon>
        <taxon>Actinomycetes</taxon>
        <taxon>Streptosporangiales</taxon>
        <taxon>Streptosporangiaceae</taxon>
        <taxon>Nonomuraea</taxon>
    </lineage>
</organism>
<dbReference type="SMART" id="SM00839">
    <property type="entry name" value="ELFV_dehydrog"/>
    <property type="match status" value="1"/>
</dbReference>
<dbReference type="InterPro" id="IPR006096">
    <property type="entry name" value="Glu/Leu/Phe/Val/Trp_DH_C"/>
</dbReference>